<evidence type="ECO:0000313" key="1">
    <source>
        <dbReference type="EMBL" id="MDA5109165.1"/>
    </source>
</evidence>
<keyword evidence="2" id="KW-1185">Reference proteome</keyword>
<dbReference type="AlphaFoldDB" id="A0A9X3TRR4"/>
<gene>
    <name evidence="1" type="ORF">O3V59_12385</name>
</gene>
<sequence length="113" mass="13068">MKIRISILCGLFIILLFISRYFYNVVNAPIYTLEQNVKEVIINGTEYSISKVTINGNIYYSDISADPANFTYGKLIGQTQYGERIYEVKNDKSKVMITSFMSPQFIYTKDKSY</sequence>
<proteinExistence type="predicted"/>
<organism evidence="1 2">
    <name type="scientific">Brevibacillus thermoruber</name>
    <dbReference type="NCBI Taxonomy" id="33942"/>
    <lineage>
        <taxon>Bacteria</taxon>
        <taxon>Bacillati</taxon>
        <taxon>Bacillota</taxon>
        <taxon>Bacilli</taxon>
        <taxon>Bacillales</taxon>
        <taxon>Paenibacillaceae</taxon>
        <taxon>Brevibacillus</taxon>
    </lineage>
</organism>
<evidence type="ECO:0000313" key="2">
    <source>
        <dbReference type="Proteomes" id="UP001151071"/>
    </source>
</evidence>
<reference evidence="1" key="1">
    <citation type="submission" date="2022-12" db="EMBL/GenBank/DDBJ databases">
        <title>Draft genome sequence of the thermophilic strain Brevibacillus thermoruber HT42, isolated from Los Humeros, Puebla, Mexico, with biotechnological potential.</title>
        <authorList>
            <person name="Lara Sanchez J."/>
            <person name="Solis Palacios R."/>
            <person name="Bustos Baena A.S."/>
            <person name="Ruz Baez A.E."/>
            <person name="Espinosa Luna G."/>
            <person name="Oliart Ros R.M."/>
        </authorList>
    </citation>
    <scope>NUCLEOTIDE SEQUENCE</scope>
    <source>
        <strain evidence="1">HT42</strain>
    </source>
</reference>
<comment type="caution">
    <text evidence="1">The sequence shown here is derived from an EMBL/GenBank/DDBJ whole genome shotgun (WGS) entry which is preliminary data.</text>
</comment>
<dbReference type="Proteomes" id="UP001151071">
    <property type="component" value="Unassembled WGS sequence"/>
</dbReference>
<accession>A0A9X3TRR4</accession>
<protein>
    <submittedName>
        <fullName evidence="1">Uncharacterized protein</fullName>
    </submittedName>
</protein>
<name>A0A9X3TRR4_9BACL</name>
<dbReference type="EMBL" id="JAPYYP010000014">
    <property type="protein sequence ID" value="MDA5109165.1"/>
    <property type="molecule type" value="Genomic_DNA"/>
</dbReference>